<dbReference type="GO" id="GO:0090537">
    <property type="term" value="C:CERF complex"/>
    <property type="evidence" value="ECO:0007669"/>
    <property type="project" value="InterPro"/>
</dbReference>
<dbReference type="GO" id="GO:0007338">
    <property type="term" value="P:single fertilization"/>
    <property type="evidence" value="ECO:0007669"/>
    <property type="project" value="TreeGrafter"/>
</dbReference>
<feature type="compositionally biased region" description="Pro residues" evidence="1">
    <location>
        <begin position="1003"/>
        <end position="1012"/>
    </location>
</feature>
<dbReference type="STRING" id="1037660.A0A066V4L8"/>
<accession>A0A066V4L8</accession>
<dbReference type="Gene3D" id="3.30.40.10">
    <property type="entry name" value="Zinc/RING finger domain, C3HC4 (zinc finger)"/>
    <property type="match status" value="1"/>
</dbReference>
<feature type="region of interest" description="Disordered" evidence="1">
    <location>
        <begin position="348"/>
        <end position="537"/>
    </location>
</feature>
<dbReference type="PANTHER" id="PTHR47092">
    <property type="entry name" value="CAT EYE SYNDROME CRITICAL REGION PROTEIN 2"/>
    <property type="match status" value="1"/>
</dbReference>
<dbReference type="InParanoid" id="A0A066V4L8"/>
<feature type="compositionally biased region" description="Polar residues" evidence="1">
    <location>
        <begin position="1110"/>
        <end position="1121"/>
    </location>
</feature>
<feature type="compositionally biased region" description="Low complexity" evidence="1">
    <location>
        <begin position="963"/>
        <end position="976"/>
    </location>
</feature>
<feature type="compositionally biased region" description="Low complexity" evidence="1">
    <location>
        <begin position="1013"/>
        <end position="1025"/>
    </location>
</feature>
<feature type="region of interest" description="Disordered" evidence="1">
    <location>
        <begin position="282"/>
        <end position="321"/>
    </location>
</feature>
<feature type="region of interest" description="Disordered" evidence="1">
    <location>
        <begin position="632"/>
        <end position="665"/>
    </location>
</feature>
<dbReference type="PANTHER" id="PTHR47092:SF1">
    <property type="entry name" value="CHROMATIN REMODELING REGULATOR CECR2"/>
    <property type="match status" value="1"/>
</dbReference>
<dbReference type="AlphaFoldDB" id="A0A066V4L8"/>
<dbReference type="RefSeq" id="XP_013240028.1">
    <property type="nucleotide sequence ID" value="XM_013384574.1"/>
</dbReference>
<dbReference type="OrthoDB" id="303107at2759"/>
<evidence type="ECO:0000313" key="2">
    <source>
        <dbReference type="EMBL" id="KDN36356.1"/>
    </source>
</evidence>
<dbReference type="InterPro" id="IPR011011">
    <property type="entry name" value="Znf_FYVE_PHD"/>
</dbReference>
<dbReference type="CDD" id="cd15517">
    <property type="entry name" value="PHD_TCF19_like"/>
    <property type="match status" value="1"/>
</dbReference>
<feature type="region of interest" description="Disordered" evidence="1">
    <location>
        <begin position="876"/>
        <end position="1130"/>
    </location>
</feature>
<dbReference type="GeneID" id="25265749"/>
<keyword evidence="3" id="KW-1185">Reference proteome</keyword>
<feature type="region of interest" description="Disordered" evidence="1">
    <location>
        <begin position="794"/>
        <end position="830"/>
    </location>
</feature>
<protein>
    <recommendedName>
        <fullName evidence="4">PHD-type domain-containing protein</fullName>
    </recommendedName>
</protein>
<dbReference type="SUPFAM" id="SSF57903">
    <property type="entry name" value="FYVE/PHD zinc finger"/>
    <property type="match status" value="1"/>
</dbReference>
<dbReference type="InterPro" id="IPR029614">
    <property type="entry name" value="CECR2"/>
</dbReference>
<proteinExistence type="predicted"/>
<gene>
    <name evidence="2" type="ORF">K437DRAFT_265316</name>
</gene>
<feature type="compositionally biased region" description="Basic and acidic residues" evidence="1">
    <location>
        <begin position="384"/>
        <end position="405"/>
    </location>
</feature>
<dbReference type="OMA" id="HESPRDW"/>
<comment type="caution">
    <text evidence="2">The sequence shown here is derived from an EMBL/GenBank/DDBJ whole genome shotgun (WGS) entry which is preliminary data.</text>
</comment>
<name>A0A066V4L8_TILAU</name>
<sequence>MIRRLLYTLTLDKALSNSASSSSSFDWQYHLRQQYLLRSRPHKLGTHESPRDWATLSLSAKVSALHDLCEWQLQEQPERFRRLLSNDDEAHIWQRVEPIGWDRHGNAYYLFDDNRLWLQHPDTRPLSKRRQKDEPEPEWLEALREEERQQALAKSAKAKAKEGSATPKMSSKRARTEAAAAARARKKERDAQEAAAVANAKKNKGFTKLGKGAAGTASPKVLRRGFGAHGFVSPPLSNAFPPKRLPLRASRRLTSDDHINADGWEVPPREWLADASVAAAAAAASPVEEMSRQGRRLRARKDDGRRKSTRQSRSRTFADDGDEAAEEFYTLMETGHPARAAAKSMCAVKSAGRDAEAVASDDSELSADEGTASDMEEGGGEQDAAVREAAVEARAAAESEAKEDGVEVAGPEANAAEGSSSTDAELPEEAQGKNAAPDTGAAETAPYGDDEAKMDVDREGGANSDSGAASQGIDKGTAAERLDADGDAAMGHAAAVGAAKSEGPDAADLTAEAGQGASAEKEKEDVVEEEEEDDTDWIEFQAVCVTRQEWEEFAVKFAKSRHPDEKALHELLHESVLEKVFSDFDAREKEKALEIALAARKRSSRIAIKESEAAERERDAQARAEMEARMARIREEDDAKATKEREALEAQRSREDRIREREERAAAREREIAERLVRDEEERAARELAREERKRKREAIIANGGVPIDSEDEDGTAGKKQRKKANEPELVQEDWVLECEVCGVSAVSPDEVQPITACEQCGKWQHIACWDKFDKKVPREPRKWDEEDFYCSTCRPPPPEVLTPERQRDAKRARHRENAARRRAAKKQAEAEAAAAGAALGGVAQAGLSNGPAPSTGAGGMSNAAPHGFMHYSPMTSGGSAASPGYNSPMPAHHHLPPNAHPAPSPSPHFVYQRPPQRFPPQHGQQQYMHSQLPMHGYFPAQPRPPHQAYPAGAETHTQPNITPGATAAQRAPRAANSQQTHALNAGQAAPTGSNQPPAAGMLPPPRPPSQPSTPASAHTSPLPTHGSPNGAAPLQQQQYATPSTMRLTGTAASHTVQRVPSASGSSHPGSFPLRYTPKLSPLSQSVDSSSAADVPAAPLDMGSRRAVSPSPQRAFQNHGTPLSGVPAPAAVSTANGDAALPKASALGFTRQAVGNDQAAA</sequence>
<feature type="compositionally biased region" description="Basic and acidic residues" evidence="1">
    <location>
        <begin position="682"/>
        <end position="692"/>
    </location>
</feature>
<organism evidence="2 3">
    <name type="scientific">Tilletiaria anomala (strain ATCC 24038 / CBS 436.72 / UBC 951)</name>
    <dbReference type="NCBI Taxonomy" id="1037660"/>
    <lineage>
        <taxon>Eukaryota</taxon>
        <taxon>Fungi</taxon>
        <taxon>Dikarya</taxon>
        <taxon>Basidiomycota</taxon>
        <taxon>Ustilaginomycotina</taxon>
        <taxon>Exobasidiomycetes</taxon>
        <taxon>Georgefischeriales</taxon>
        <taxon>Tilletiariaceae</taxon>
        <taxon>Tilletiaria</taxon>
    </lineage>
</organism>
<feature type="region of interest" description="Disordered" evidence="1">
    <location>
        <begin position="682"/>
        <end position="728"/>
    </location>
</feature>
<feature type="compositionally biased region" description="Low complexity" evidence="1">
    <location>
        <begin position="487"/>
        <end position="499"/>
    </location>
</feature>
<reference evidence="2 3" key="1">
    <citation type="submission" date="2014-05" db="EMBL/GenBank/DDBJ databases">
        <title>Draft genome sequence of a rare smut relative, Tilletiaria anomala UBC 951.</title>
        <authorList>
            <consortium name="DOE Joint Genome Institute"/>
            <person name="Toome M."/>
            <person name="Kuo A."/>
            <person name="Henrissat B."/>
            <person name="Lipzen A."/>
            <person name="Tritt A."/>
            <person name="Yoshinaga Y."/>
            <person name="Zane M."/>
            <person name="Barry K."/>
            <person name="Grigoriev I.V."/>
            <person name="Spatafora J.W."/>
            <person name="Aimea M.C."/>
        </authorList>
    </citation>
    <scope>NUCLEOTIDE SEQUENCE [LARGE SCALE GENOMIC DNA]</scope>
    <source>
        <strain evidence="2 3">UBC 951</strain>
    </source>
</reference>
<feature type="compositionally biased region" description="Basic and acidic residues" evidence="1">
    <location>
        <begin position="803"/>
        <end position="820"/>
    </location>
</feature>
<feature type="region of interest" description="Disordered" evidence="1">
    <location>
        <begin position="147"/>
        <end position="199"/>
    </location>
</feature>
<dbReference type="Proteomes" id="UP000027361">
    <property type="component" value="Unassembled WGS sequence"/>
</dbReference>
<dbReference type="EMBL" id="JMSN01000171">
    <property type="protein sequence ID" value="KDN36356.1"/>
    <property type="molecule type" value="Genomic_DNA"/>
</dbReference>
<feature type="compositionally biased region" description="Acidic residues" evidence="1">
    <location>
        <begin position="525"/>
        <end position="537"/>
    </location>
</feature>
<evidence type="ECO:0000313" key="3">
    <source>
        <dbReference type="Proteomes" id="UP000027361"/>
    </source>
</evidence>
<dbReference type="HOGENOM" id="CLU_280475_0_0_1"/>
<evidence type="ECO:0008006" key="4">
    <source>
        <dbReference type="Google" id="ProtNLM"/>
    </source>
</evidence>
<dbReference type="GO" id="GO:0006338">
    <property type="term" value="P:chromatin remodeling"/>
    <property type="evidence" value="ECO:0007669"/>
    <property type="project" value="InterPro"/>
</dbReference>
<dbReference type="InterPro" id="IPR013083">
    <property type="entry name" value="Znf_RING/FYVE/PHD"/>
</dbReference>
<evidence type="ECO:0000256" key="1">
    <source>
        <dbReference type="SAM" id="MobiDB-lite"/>
    </source>
</evidence>
<feature type="compositionally biased region" description="Low complexity" evidence="1">
    <location>
        <begin position="1080"/>
        <end position="1101"/>
    </location>
</feature>
<feature type="compositionally biased region" description="Basic and acidic residues" evidence="1">
    <location>
        <begin position="450"/>
        <end position="460"/>
    </location>
</feature>
<feature type="compositionally biased region" description="Polar residues" evidence="1">
    <location>
        <begin position="1035"/>
        <end position="1069"/>
    </location>
</feature>